<feature type="transmembrane region" description="Helical" evidence="1">
    <location>
        <begin position="241"/>
        <end position="264"/>
    </location>
</feature>
<reference evidence="2 3" key="1">
    <citation type="submission" date="2018-11" db="EMBL/GenBank/DDBJ databases">
        <title>Micromonospora sp. PPF5-17, a new actinomycetes isolated from a hot spring soil.</title>
        <authorList>
            <person name="Thawai C."/>
        </authorList>
    </citation>
    <scope>NUCLEOTIDE SEQUENCE [LARGE SCALE GENOMIC DNA]</scope>
    <source>
        <strain evidence="2 3">PPF5-17</strain>
    </source>
</reference>
<proteinExistence type="predicted"/>
<feature type="transmembrane region" description="Helical" evidence="1">
    <location>
        <begin position="276"/>
        <end position="299"/>
    </location>
</feature>
<evidence type="ECO:0000313" key="2">
    <source>
        <dbReference type="EMBL" id="RNL94050.1"/>
    </source>
</evidence>
<keyword evidence="1" id="KW-0812">Transmembrane</keyword>
<dbReference type="RefSeq" id="WP_123242713.1">
    <property type="nucleotide sequence ID" value="NZ_JAAHBY010000073.1"/>
</dbReference>
<evidence type="ECO:0008006" key="4">
    <source>
        <dbReference type="Google" id="ProtNLM"/>
    </source>
</evidence>
<name>A0ABX9WDA5_9ACTN</name>
<accession>A0ABX9WDA5</accession>
<evidence type="ECO:0000313" key="3">
    <source>
        <dbReference type="Proteomes" id="UP000280698"/>
    </source>
</evidence>
<dbReference type="EMBL" id="RJLN01000073">
    <property type="protein sequence ID" value="RNL94050.1"/>
    <property type="molecule type" value="Genomic_DNA"/>
</dbReference>
<sequence>MSLTRHYRRLLLAYPRAYRRERGEELLGLLLDTTPPGRTRPTVTGAVDLVRAGLRCRLGRPASRTVGVWAVLTALICGLFTAALASRLAWKTSRPQPDRAEAAAIFAEAFPGHRLDDDVATSPALFVYYNNPVTVDSLRGLLLGDGGEYQEGSAGGAAAGREPTSDTLTTAEQRLRAAGWRVYAPTTTDLQTCAAPPCDPQETETVLVARRGDTVFRATFNDPTLYNSYLYFTVQRAAPPLVLPVAALAGLVGGVLAWLVFAWASRRTEGRRGTGLLLGFALFLWWAPALATTTSLVPHHLGEPHPTWHPLWEWLGQPTFSLLFLIGAGCALVLLAIALAPRKDPRPLTVSVG</sequence>
<feature type="transmembrane region" description="Helical" evidence="1">
    <location>
        <begin position="66"/>
        <end position="90"/>
    </location>
</feature>
<dbReference type="Proteomes" id="UP000280698">
    <property type="component" value="Unassembled WGS sequence"/>
</dbReference>
<feature type="transmembrane region" description="Helical" evidence="1">
    <location>
        <begin position="319"/>
        <end position="340"/>
    </location>
</feature>
<protein>
    <recommendedName>
        <fullName evidence="4">ABC transporter permease</fullName>
    </recommendedName>
</protein>
<keyword evidence="1" id="KW-1133">Transmembrane helix</keyword>
<evidence type="ECO:0000256" key="1">
    <source>
        <dbReference type="SAM" id="Phobius"/>
    </source>
</evidence>
<gene>
    <name evidence="2" type="ORF">EFE23_21340</name>
</gene>
<comment type="caution">
    <text evidence="2">The sequence shown here is derived from an EMBL/GenBank/DDBJ whole genome shotgun (WGS) entry which is preliminary data.</text>
</comment>
<keyword evidence="3" id="KW-1185">Reference proteome</keyword>
<organism evidence="2 3">
    <name type="scientific">Micromonospora solifontis</name>
    <dbReference type="NCBI Taxonomy" id="2487138"/>
    <lineage>
        <taxon>Bacteria</taxon>
        <taxon>Bacillati</taxon>
        <taxon>Actinomycetota</taxon>
        <taxon>Actinomycetes</taxon>
        <taxon>Micromonosporales</taxon>
        <taxon>Micromonosporaceae</taxon>
        <taxon>Micromonospora</taxon>
    </lineage>
</organism>
<keyword evidence="1" id="KW-0472">Membrane</keyword>